<comment type="caution">
    <text evidence="2">The sequence shown here is derived from an EMBL/GenBank/DDBJ whole genome shotgun (WGS) entry which is preliminary data.</text>
</comment>
<keyword evidence="1" id="KW-0175">Coiled coil</keyword>
<evidence type="ECO:0000313" key="2">
    <source>
        <dbReference type="EMBL" id="GJT08192.1"/>
    </source>
</evidence>
<reference evidence="2" key="1">
    <citation type="journal article" date="2022" name="Int. J. Mol. Sci.">
        <title>Draft Genome of Tanacetum Coccineum: Genomic Comparison of Closely Related Tanacetum-Family Plants.</title>
        <authorList>
            <person name="Yamashiro T."/>
            <person name="Shiraishi A."/>
            <person name="Nakayama K."/>
            <person name="Satake H."/>
        </authorList>
    </citation>
    <scope>NUCLEOTIDE SEQUENCE</scope>
</reference>
<gene>
    <name evidence="2" type="ORF">Tco_0842654</name>
</gene>
<organism evidence="2 3">
    <name type="scientific">Tanacetum coccineum</name>
    <dbReference type="NCBI Taxonomy" id="301880"/>
    <lineage>
        <taxon>Eukaryota</taxon>
        <taxon>Viridiplantae</taxon>
        <taxon>Streptophyta</taxon>
        <taxon>Embryophyta</taxon>
        <taxon>Tracheophyta</taxon>
        <taxon>Spermatophyta</taxon>
        <taxon>Magnoliopsida</taxon>
        <taxon>eudicotyledons</taxon>
        <taxon>Gunneridae</taxon>
        <taxon>Pentapetalae</taxon>
        <taxon>asterids</taxon>
        <taxon>campanulids</taxon>
        <taxon>Asterales</taxon>
        <taxon>Asteraceae</taxon>
        <taxon>Asteroideae</taxon>
        <taxon>Anthemideae</taxon>
        <taxon>Anthemidinae</taxon>
        <taxon>Tanacetum</taxon>
    </lineage>
</organism>
<dbReference type="Proteomes" id="UP001151760">
    <property type="component" value="Unassembled WGS sequence"/>
</dbReference>
<sequence>METYSPPPSMISTIGILRFLHGFLDGTCLKESYATSDVLSAQWDRCDAMGGSSVADYYHRLNSLWRDFDSLTKLPKCTCEVKCSCDASKELGLHQQLMKLMQFLIGLDDCYHHVRSSLLTRDPLPEVKDTYNVVSMKESHRRVPESFGVTESKQNATSFVAKTFNNNRRQFNNNNNNFTIGSASNVNRGPNPNLNCKHCGKLGHTIDRCFEIVDFPQGFKRNSNSVKQSFNANVDVKMSDNPSSSSLSSGFTPKQMQKLLSMINDKPSVSIHTNMASRDSFFNGQSNVVMSYHVSKLLWHNRLGHPADQVRYVLKNDLSIIDNTFVPLGEVCQRAKQTTEPFPLSDHKSKSLVELSIMADPVFINQVSDSIDHAPSSPQKDIVMTNAATKTIAPEVVAMQVRRRRLRLVRHDDMIDKLFDQLEDMSLDRMEAIEYDVETLEARVDVADLRVEILQLALANAREEIMDFRTRDSALEQRAQGPQ</sequence>
<dbReference type="PANTHER" id="PTHR34222">
    <property type="entry name" value="GAG_PRE-INTEGRS DOMAIN-CONTAINING PROTEIN"/>
    <property type="match status" value="1"/>
</dbReference>
<name>A0ABQ5B229_9ASTR</name>
<keyword evidence="3" id="KW-1185">Reference proteome</keyword>
<protein>
    <recommendedName>
        <fullName evidence="4">CCHC-type domain-containing protein</fullName>
    </recommendedName>
</protein>
<accession>A0ABQ5B229</accession>
<feature type="coiled-coil region" evidence="1">
    <location>
        <begin position="444"/>
        <end position="478"/>
    </location>
</feature>
<dbReference type="PANTHER" id="PTHR34222:SF99">
    <property type="entry name" value="PROTEIN, PUTATIVE-RELATED"/>
    <property type="match status" value="1"/>
</dbReference>
<reference evidence="2" key="2">
    <citation type="submission" date="2022-01" db="EMBL/GenBank/DDBJ databases">
        <authorList>
            <person name="Yamashiro T."/>
            <person name="Shiraishi A."/>
            <person name="Satake H."/>
            <person name="Nakayama K."/>
        </authorList>
    </citation>
    <scope>NUCLEOTIDE SEQUENCE</scope>
</reference>
<proteinExistence type="predicted"/>
<evidence type="ECO:0008006" key="4">
    <source>
        <dbReference type="Google" id="ProtNLM"/>
    </source>
</evidence>
<evidence type="ECO:0000256" key="1">
    <source>
        <dbReference type="SAM" id="Coils"/>
    </source>
</evidence>
<evidence type="ECO:0000313" key="3">
    <source>
        <dbReference type="Proteomes" id="UP001151760"/>
    </source>
</evidence>
<dbReference type="EMBL" id="BQNB010012810">
    <property type="protein sequence ID" value="GJT08192.1"/>
    <property type="molecule type" value="Genomic_DNA"/>
</dbReference>